<name>A0A2P4SIK6_BAMTH</name>
<gene>
    <name evidence="1" type="ORF">CIB84_012317</name>
</gene>
<proteinExistence type="predicted"/>
<comment type="caution">
    <text evidence="1">The sequence shown here is derived from an EMBL/GenBank/DDBJ whole genome shotgun (WGS) entry which is preliminary data.</text>
</comment>
<reference evidence="1 2" key="1">
    <citation type="submission" date="2018-01" db="EMBL/GenBank/DDBJ databases">
        <title>Comparison of the Chinese Bamboo Partridge and Red Junglefowl genome sequences highlights the importance of demography in genome evolution.</title>
        <authorList>
            <person name="Tiley G.P."/>
            <person name="Kimball R.T."/>
            <person name="Braun E.L."/>
            <person name="Burleigh J.G."/>
        </authorList>
    </citation>
    <scope>NUCLEOTIDE SEQUENCE [LARGE SCALE GENOMIC DNA]</scope>
    <source>
        <strain evidence="1">RTK389</strain>
        <tissue evidence="1">Blood</tissue>
    </source>
</reference>
<dbReference type="EMBL" id="PPHD01045105">
    <property type="protein sequence ID" value="POI23936.1"/>
    <property type="molecule type" value="Genomic_DNA"/>
</dbReference>
<evidence type="ECO:0000313" key="1">
    <source>
        <dbReference type="EMBL" id="POI23936.1"/>
    </source>
</evidence>
<dbReference type="AlphaFoldDB" id="A0A2P4SIK6"/>
<keyword evidence="2" id="KW-1185">Reference proteome</keyword>
<dbReference type="Proteomes" id="UP000237246">
    <property type="component" value="Unassembled WGS sequence"/>
</dbReference>
<sequence length="80" mass="8446">MGQNPCGFPAAAVCNWKSGTAESSKTSAPLDSIAIPGRKFGTVRRLLVLSLLIFLHLHICACIDSVFDCSITALLSHVSS</sequence>
<organism evidence="1 2">
    <name type="scientific">Bambusicola thoracicus</name>
    <name type="common">Chinese bamboo-partridge</name>
    <name type="synonym">Perdix thoracica</name>
    <dbReference type="NCBI Taxonomy" id="9083"/>
    <lineage>
        <taxon>Eukaryota</taxon>
        <taxon>Metazoa</taxon>
        <taxon>Chordata</taxon>
        <taxon>Craniata</taxon>
        <taxon>Vertebrata</taxon>
        <taxon>Euteleostomi</taxon>
        <taxon>Archelosauria</taxon>
        <taxon>Archosauria</taxon>
        <taxon>Dinosauria</taxon>
        <taxon>Saurischia</taxon>
        <taxon>Theropoda</taxon>
        <taxon>Coelurosauria</taxon>
        <taxon>Aves</taxon>
        <taxon>Neognathae</taxon>
        <taxon>Galloanserae</taxon>
        <taxon>Galliformes</taxon>
        <taxon>Phasianidae</taxon>
        <taxon>Perdicinae</taxon>
        <taxon>Bambusicola</taxon>
    </lineage>
</organism>
<protein>
    <submittedName>
        <fullName evidence="1">Uncharacterized protein</fullName>
    </submittedName>
</protein>
<accession>A0A2P4SIK6</accession>
<evidence type="ECO:0000313" key="2">
    <source>
        <dbReference type="Proteomes" id="UP000237246"/>
    </source>
</evidence>